<proteinExistence type="predicted"/>
<keyword evidence="2" id="KW-1185">Reference proteome</keyword>
<protein>
    <submittedName>
        <fullName evidence="1">Uncharacterized protein</fullName>
    </submittedName>
</protein>
<name>A0A7R6R8L3_9RHOO</name>
<dbReference type="AlphaFoldDB" id="A0A7R6R8L3"/>
<evidence type="ECO:0000313" key="1">
    <source>
        <dbReference type="EMBL" id="BBU68008.1"/>
    </source>
</evidence>
<dbReference type="OrthoDB" id="8478942at2"/>
<gene>
    <name evidence="1" type="ORF">ICHIAU1_02910</name>
</gene>
<sequence>MKITAIKSMLQALRYGVFARLWPQLSYVMVWLMGPRFAAYLSARTIDWGDVNQGPVVLCFFRESFVKDIHEMRQRTDMRFAVVMGGFTRFQEVWFPKEMQQQTFYQSYRGAGRDRALACSKLYADYLVTYVERKRPVQAVLSANFDYWQEVGLKQVCKERSIPFVVLSREHPVIPEVCDVVTEWYIKSAYAFEGDMIAVAGDSTKNVLARVGTVCRDDQVVVTGLPRFDAWRDVDCSLPWIERKFITLLTFTEGYYADQVFLETLRVFLQAAQTHQGAGLRFLIKTKDAHDQHLLQRMIPDAQKAFVNCTHEEDLFKVLPQTRCVLGFNSLSLVEAVMAGSQLIIPAWGECLDRGPRVMYSAEDPVVSELVDFAYSRDALLDMLLRATCSFDERGSSALAKEFIAKFIHIPKNKTSSCQVVECIGAAISKCSE</sequence>
<accession>A0A7R6R8L3</accession>
<dbReference type="Proteomes" id="UP000463961">
    <property type="component" value="Chromosome"/>
</dbReference>
<reference evidence="2" key="1">
    <citation type="submission" date="2020-01" db="EMBL/GenBank/DDBJ databases">
        <title>Phosphoaccumulans saitamaens gen. nov., sp. nov., a polyphosphate accumulating bacterium isolated from surface river water.</title>
        <authorList>
            <person name="Watanabe K."/>
            <person name="Suda W."/>
        </authorList>
    </citation>
    <scope>NUCLEOTIDE SEQUENCE [LARGE SCALE GENOMIC DNA]</scope>
    <source>
        <strain evidence="2">ICHIAU1</strain>
    </source>
</reference>
<dbReference type="EMBL" id="AP022345">
    <property type="protein sequence ID" value="BBU68008.1"/>
    <property type="molecule type" value="Genomic_DNA"/>
</dbReference>
<evidence type="ECO:0000313" key="2">
    <source>
        <dbReference type="Proteomes" id="UP000463961"/>
    </source>
</evidence>
<organism evidence="1 2">
    <name type="scientific">Fluviibacter phosphoraccumulans</name>
    <dbReference type="NCBI Taxonomy" id="1751046"/>
    <lineage>
        <taxon>Bacteria</taxon>
        <taxon>Pseudomonadati</taxon>
        <taxon>Pseudomonadota</taxon>
        <taxon>Betaproteobacteria</taxon>
        <taxon>Rhodocyclales</taxon>
        <taxon>Fluviibacteraceae</taxon>
        <taxon>Fluviibacter</taxon>
    </lineage>
</organism>
<dbReference type="RefSeq" id="WP_162049041.1">
    <property type="nucleotide sequence ID" value="NZ_AP022345.1"/>
</dbReference>